<dbReference type="EMBL" id="AYKW01000034">
    <property type="protein sequence ID" value="PIL27088.1"/>
    <property type="molecule type" value="Genomic_DNA"/>
</dbReference>
<dbReference type="PANTHER" id="PTHR10622">
    <property type="entry name" value="HET DOMAIN-CONTAINING PROTEIN"/>
    <property type="match status" value="1"/>
</dbReference>
<evidence type="ECO:0000259" key="2">
    <source>
        <dbReference type="Pfam" id="PF06985"/>
    </source>
</evidence>
<keyword evidence="5" id="KW-1185">Reference proteome</keyword>
<organism evidence="4 5">
    <name type="scientific">Ganoderma sinense ZZ0214-1</name>
    <dbReference type="NCBI Taxonomy" id="1077348"/>
    <lineage>
        <taxon>Eukaryota</taxon>
        <taxon>Fungi</taxon>
        <taxon>Dikarya</taxon>
        <taxon>Basidiomycota</taxon>
        <taxon>Agaricomycotina</taxon>
        <taxon>Agaricomycetes</taxon>
        <taxon>Polyporales</taxon>
        <taxon>Polyporaceae</taxon>
        <taxon>Ganoderma</taxon>
    </lineage>
</organism>
<feature type="domain" description="DUF8212" evidence="3">
    <location>
        <begin position="266"/>
        <end position="377"/>
    </location>
</feature>
<dbReference type="InterPro" id="IPR058525">
    <property type="entry name" value="DUF8212"/>
</dbReference>
<dbReference type="OrthoDB" id="2762557at2759"/>
<feature type="domain" description="Heterokaryon incompatibility" evidence="2">
    <location>
        <begin position="56"/>
        <end position="150"/>
    </location>
</feature>
<dbReference type="AlphaFoldDB" id="A0A2G8S0K6"/>
<evidence type="ECO:0000313" key="5">
    <source>
        <dbReference type="Proteomes" id="UP000230002"/>
    </source>
</evidence>
<dbReference type="InterPro" id="IPR010730">
    <property type="entry name" value="HET"/>
</dbReference>
<comment type="caution">
    <text evidence="4">The sequence shown here is derived from an EMBL/GenBank/DDBJ whole genome shotgun (WGS) entry which is preliminary data.</text>
</comment>
<dbReference type="Pfam" id="PF06985">
    <property type="entry name" value="HET"/>
    <property type="match status" value="1"/>
</dbReference>
<dbReference type="Proteomes" id="UP000230002">
    <property type="component" value="Unassembled WGS sequence"/>
</dbReference>
<reference evidence="4 5" key="1">
    <citation type="journal article" date="2015" name="Sci. Rep.">
        <title>Chromosome-level genome map provides insights into diverse defense mechanisms in the medicinal fungus Ganoderma sinense.</title>
        <authorList>
            <person name="Zhu Y."/>
            <person name="Xu J."/>
            <person name="Sun C."/>
            <person name="Zhou S."/>
            <person name="Xu H."/>
            <person name="Nelson D.R."/>
            <person name="Qian J."/>
            <person name="Song J."/>
            <person name="Luo H."/>
            <person name="Xiang L."/>
            <person name="Li Y."/>
            <person name="Xu Z."/>
            <person name="Ji A."/>
            <person name="Wang L."/>
            <person name="Lu S."/>
            <person name="Hayward A."/>
            <person name="Sun W."/>
            <person name="Li X."/>
            <person name="Schwartz D.C."/>
            <person name="Wang Y."/>
            <person name="Chen S."/>
        </authorList>
    </citation>
    <scope>NUCLEOTIDE SEQUENCE [LARGE SCALE GENOMIC DNA]</scope>
    <source>
        <strain evidence="4 5">ZZ0214-1</strain>
    </source>
</reference>
<evidence type="ECO:0000256" key="1">
    <source>
        <dbReference type="SAM" id="MobiDB-lite"/>
    </source>
</evidence>
<sequence length="687" mass="77721">MHTKSPFSSGAPIHSQPRAHTWQSTKVTQEHSMWLLNTARAELKFFPTPESVPGGYAILSHVWGEDEQTFQEVQAIRVQCIKDGTNPRDFVHHKVRDFCVFAERGGHQWGWADMCCIDKTSSTELSEAIVSMYRYYSLSEVCYAYLRDVPTASEDDLRAPESAFRKSRWHKRGWTLQELIAPPLVLFLSCTWEILEAKADLADLLEEITRVPAGVLRLDDGPSAHCVAARMSWAADRETTRPEDEAYCLMGIFGIFMPALYGEGRNAFLRLQEEIMRQVDDPSIFAWGRIYSVPMAGLDEDRALDVWARHDSDAMCGSFANSPSDFRLGYCMKHTARRPSPQSFWERFRPSSLPDLSKLPTFNITSYGIVAHLPMFQTQVNSLFVALLLGIEFVASGRYPSTRLCELVGDPWELAEKPGIKLEWRTTYILRSSTTTQSPASGLQMFTQTLHTPFHISHSHIISLFQQPDVTFWFLDPEHPTAASFRKHVTLNFHIRYPRQEYPLAISIYLGLCTKSTSTASSPQHWARIVGRSRFFSDLDVEHVCTEDHIDLQPRQTQSFIVDLDESSNSFKDSSRLKTRDPIALRIQVELSFRPHALKPTRVRTVHFNFQAVPLEDLSENGSTESVAPTIYNKISFEDAIVFVALSIAPFSCSADLTTTSRPQLLAVTAILNANLLCALQIDVGPT</sequence>
<proteinExistence type="predicted"/>
<feature type="region of interest" description="Disordered" evidence="1">
    <location>
        <begin position="1"/>
        <end position="22"/>
    </location>
</feature>
<gene>
    <name evidence="4" type="ORF">GSI_10228</name>
</gene>
<dbReference type="Pfam" id="PF26640">
    <property type="entry name" value="DUF8212"/>
    <property type="match status" value="1"/>
</dbReference>
<evidence type="ECO:0000313" key="4">
    <source>
        <dbReference type="EMBL" id="PIL27088.1"/>
    </source>
</evidence>
<name>A0A2G8S0K6_9APHY</name>
<dbReference type="PANTHER" id="PTHR10622:SF10">
    <property type="entry name" value="HET DOMAIN-CONTAINING PROTEIN"/>
    <property type="match status" value="1"/>
</dbReference>
<protein>
    <submittedName>
        <fullName evidence="4">Uncharacterized protein</fullName>
    </submittedName>
</protein>
<accession>A0A2G8S0K6</accession>
<evidence type="ECO:0000259" key="3">
    <source>
        <dbReference type="Pfam" id="PF26640"/>
    </source>
</evidence>